<dbReference type="RefSeq" id="XP_009028242.1">
    <property type="nucleotide sequence ID" value="XM_009029994.1"/>
</dbReference>
<dbReference type="EMBL" id="AMQM01007334">
    <property type="status" value="NOT_ANNOTATED_CDS"/>
    <property type="molecule type" value="Genomic_DNA"/>
</dbReference>
<keyword evidence="2" id="KW-0472">Membrane</keyword>
<evidence type="ECO:0000256" key="3">
    <source>
        <dbReference type="SAM" id="SignalP"/>
    </source>
</evidence>
<keyword evidence="6" id="KW-1185">Reference proteome</keyword>
<feature type="compositionally biased region" description="Polar residues" evidence="1">
    <location>
        <begin position="82"/>
        <end position="94"/>
    </location>
</feature>
<dbReference type="HOGENOM" id="CLU_576574_0_0_1"/>
<feature type="signal peptide" evidence="3">
    <location>
        <begin position="1"/>
        <end position="20"/>
    </location>
</feature>
<evidence type="ECO:0000313" key="6">
    <source>
        <dbReference type="Proteomes" id="UP000015101"/>
    </source>
</evidence>
<sequence>MKLKLLTIFLLLNSFNFVSAQGNAGSLIGIIIGIIAGVVVIVLISLIFYFCYLKKRRLKDTGDERLTAQTTSQNQQSTYYNPNNYVSISHQNQQNNARSHSYNNDNNNNSSNNFTSTNARYNQPQTSQQLPSQPPPYSSIPNNNIHGNQRANIHYTETSGRHPVRESSSLGHDNPAFFNRSVSSFADFPSMSDILLTSSKMSIPAALMLENRGSQSNKFSEGERGDSIQSKQAVRHAYDNPRFSYSPEMKTMHNSTKHKINVKKGNRDVLNEHFETYSDSDSENVNFDPSENWLDADLSRRYINKNTNELDYYRPAKQSKNRVTSPSTASSSGENNFKSNKRSNNEASIHKTSNRRNVEADEMTSSIDAPKKIRTSNKIKKSKKKSDSSDSGAEVTLGEISMNTKGKDPNGTCKNKSFDNRHSKVSSDSGVEEGAFYDSKLNRIKNNSSKLKWAVVDESDVLSTISSNQLSTEV</sequence>
<dbReference type="EMBL" id="KB097599">
    <property type="protein sequence ID" value="ESN93599.1"/>
    <property type="molecule type" value="Genomic_DNA"/>
</dbReference>
<dbReference type="Proteomes" id="UP000015101">
    <property type="component" value="Unassembled WGS sequence"/>
</dbReference>
<evidence type="ECO:0000313" key="5">
    <source>
        <dbReference type="EnsemblMetazoa" id="HelroP180689"/>
    </source>
</evidence>
<dbReference type="KEGG" id="hro:HELRODRAFT_180689"/>
<dbReference type="CTD" id="20207811"/>
<evidence type="ECO:0000313" key="4">
    <source>
        <dbReference type="EMBL" id="ESN93599.1"/>
    </source>
</evidence>
<organism evidence="5 6">
    <name type="scientific">Helobdella robusta</name>
    <name type="common">Californian leech</name>
    <dbReference type="NCBI Taxonomy" id="6412"/>
    <lineage>
        <taxon>Eukaryota</taxon>
        <taxon>Metazoa</taxon>
        <taxon>Spiralia</taxon>
        <taxon>Lophotrochozoa</taxon>
        <taxon>Annelida</taxon>
        <taxon>Clitellata</taxon>
        <taxon>Hirudinea</taxon>
        <taxon>Rhynchobdellida</taxon>
        <taxon>Glossiphoniidae</taxon>
        <taxon>Helobdella</taxon>
    </lineage>
</organism>
<dbReference type="GeneID" id="20207811"/>
<feature type="compositionally biased region" description="Basic residues" evidence="1">
    <location>
        <begin position="372"/>
        <end position="384"/>
    </location>
</feature>
<keyword evidence="2" id="KW-0812">Transmembrane</keyword>
<feature type="region of interest" description="Disordered" evidence="1">
    <location>
        <begin position="66"/>
        <end position="147"/>
    </location>
</feature>
<feature type="region of interest" description="Disordered" evidence="1">
    <location>
        <begin position="214"/>
        <end position="233"/>
    </location>
</feature>
<reference evidence="5" key="3">
    <citation type="submission" date="2015-06" db="UniProtKB">
        <authorList>
            <consortium name="EnsemblMetazoa"/>
        </authorList>
    </citation>
    <scope>IDENTIFICATION</scope>
</reference>
<proteinExistence type="predicted"/>
<reference evidence="6" key="1">
    <citation type="submission" date="2012-12" db="EMBL/GenBank/DDBJ databases">
        <authorList>
            <person name="Hellsten U."/>
            <person name="Grimwood J."/>
            <person name="Chapman J.A."/>
            <person name="Shapiro H."/>
            <person name="Aerts A."/>
            <person name="Otillar R.P."/>
            <person name="Terry A.Y."/>
            <person name="Boore J.L."/>
            <person name="Simakov O."/>
            <person name="Marletaz F."/>
            <person name="Cho S.-J."/>
            <person name="Edsinger-Gonzales E."/>
            <person name="Havlak P."/>
            <person name="Kuo D.-H."/>
            <person name="Larsson T."/>
            <person name="Lv J."/>
            <person name="Arendt D."/>
            <person name="Savage R."/>
            <person name="Osoegawa K."/>
            <person name="de Jong P."/>
            <person name="Lindberg D.R."/>
            <person name="Seaver E.C."/>
            <person name="Weisblat D.A."/>
            <person name="Putnam N.H."/>
            <person name="Grigoriev I.V."/>
            <person name="Rokhsar D.S."/>
        </authorList>
    </citation>
    <scope>NUCLEOTIDE SEQUENCE</scope>
</reference>
<feature type="region of interest" description="Disordered" evidence="1">
    <location>
        <begin position="311"/>
        <end position="432"/>
    </location>
</feature>
<gene>
    <name evidence="5" type="primary">20207811</name>
    <name evidence="4" type="ORF">HELRODRAFT_180689</name>
</gene>
<dbReference type="AlphaFoldDB" id="T1FG62"/>
<evidence type="ECO:0000256" key="1">
    <source>
        <dbReference type="SAM" id="MobiDB-lite"/>
    </source>
</evidence>
<feature type="chain" id="PRO_5010980696" evidence="3">
    <location>
        <begin position="21"/>
        <end position="474"/>
    </location>
</feature>
<keyword evidence="2" id="KW-1133">Transmembrane helix</keyword>
<feature type="compositionally biased region" description="Low complexity" evidence="1">
    <location>
        <begin position="95"/>
        <end position="131"/>
    </location>
</feature>
<evidence type="ECO:0000256" key="2">
    <source>
        <dbReference type="SAM" id="Phobius"/>
    </source>
</evidence>
<feature type="region of interest" description="Disordered" evidence="1">
    <location>
        <begin position="243"/>
        <end position="267"/>
    </location>
</feature>
<dbReference type="InParanoid" id="T1FG62"/>
<feature type="compositionally biased region" description="Low complexity" evidence="1">
    <location>
        <begin position="67"/>
        <end position="81"/>
    </location>
</feature>
<dbReference type="EnsemblMetazoa" id="HelroT180689">
    <property type="protein sequence ID" value="HelroP180689"/>
    <property type="gene ID" value="HelroG180689"/>
</dbReference>
<reference evidence="4 6" key="2">
    <citation type="journal article" date="2013" name="Nature">
        <title>Insights into bilaterian evolution from three spiralian genomes.</title>
        <authorList>
            <person name="Simakov O."/>
            <person name="Marletaz F."/>
            <person name="Cho S.J."/>
            <person name="Edsinger-Gonzales E."/>
            <person name="Havlak P."/>
            <person name="Hellsten U."/>
            <person name="Kuo D.H."/>
            <person name="Larsson T."/>
            <person name="Lv J."/>
            <person name="Arendt D."/>
            <person name="Savage R."/>
            <person name="Osoegawa K."/>
            <person name="de Jong P."/>
            <person name="Grimwood J."/>
            <person name="Chapman J.A."/>
            <person name="Shapiro H."/>
            <person name="Aerts A."/>
            <person name="Otillar R.P."/>
            <person name="Terry A.Y."/>
            <person name="Boore J.L."/>
            <person name="Grigoriev I.V."/>
            <person name="Lindberg D.R."/>
            <person name="Seaver E.C."/>
            <person name="Weisblat D.A."/>
            <person name="Putnam N.H."/>
            <person name="Rokhsar D.S."/>
        </authorList>
    </citation>
    <scope>NUCLEOTIDE SEQUENCE</scope>
</reference>
<feature type="compositionally biased region" description="Basic residues" evidence="1">
    <location>
        <begin position="255"/>
        <end position="264"/>
    </location>
</feature>
<keyword evidence="3" id="KW-0732">Signal</keyword>
<feature type="compositionally biased region" description="Polar residues" evidence="1">
    <location>
        <begin position="321"/>
        <end position="338"/>
    </location>
</feature>
<name>T1FG62_HELRO</name>
<protein>
    <submittedName>
        <fullName evidence="4 5">Uncharacterized protein</fullName>
    </submittedName>
</protein>
<feature type="transmembrane region" description="Helical" evidence="2">
    <location>
        <begin position="30"/>
        <end position="52"/>
    </location>
</feature>
<accession>T1FG62</accession>